<dbReference type="InterPro" id="IPR036871">
    <property type="entry name" value="PX_dom_sf"/>
</dbReference>
<sequence>MSEVIQALFIRTTETRQDPKPHTVYCVQVQGPVRTWSLWKRYSEFDHLHTQFLRLFPKNPPPLNLPQKSIFQSTLNNPPLIEDRRRGLEAYLRGILSSRDDRWRESNVWKEFLSIPTGRPLDTASMYTSESWLDEFREMQTSAREIRSHLNRRETHLARNEISASHNCTMQAKKLLVSLQSRIANLESGLQGLAKGAGASIGSPMSEGELRRRQDMLSELKDEKETLMKLANTGRQETLLYDRRALLNDSETSASSSGDYGFPIFSSSSSLLSNNGTLNGRSPPKPAATSRRVFGNVNLSAAPKETEVTRGLDNGGLITLQQQMMEDQDQQIEQFSSILARQKHVGMAIEQELETQIQLLDELVPSVDRTQGKLKFTQKRLNKIK</sequence>
<dbReference type="GO" id="GO:0016192">
    <property type="term" value="P:vesicle-mediated transport"/>
    <property type="evidence" value="ECO:0007669"/>
    <property type="project" value="UniProtKB-ARBA"/>
</dbReference>
<feature type="domain" description="PX" evidence="7">
    <location>
        <begin position="3"/>
        <end position="119"/>
    </location>
</feature>
<dbReference type="OrthoDB" id="428895at2759"/>
<dbReference type="GO" id="GO:0097576">
    <property type="term" value="P:vacuole fusion"/>
    <property type="evidence" value="ECO:0007669"/>
    <property type="project" value="UniProtKB-ARBA"/>
</dbReference>
<accession>A0A433A396</accession>
<comment type="caution">
    <text evidence="8">The sequence shown here is derived from an EMBL/GenBank/DDBJ whole genome shotgun (WGS) entry which is preliminary data.</text>
</comment>
<dbReference type="GO" id="GO:0000329">
    <property type="term" value="C:fungal-type vacuole membrane"/>
    <property type="evidence" value="ECO:0007669"/>
    <property type="project" value="UniProtKB-ARBA"/>
</dbReference>
<gene>
    <name evidence="8" type="ORF">BC936DRAFT_140890</name>
</gene>
<evidence type="ECO:0000256" key="1">
    <source>
        <dbReference type="ARBA" id="ARBA00004116"/>
    </source>
</evidence>
<dbReference type="SUPFAM" id="SSF58038">
    <property type="entry name" value="SNARE fusion complex"/>
    <property type="match status" value="1"/>
</dbReference>
<comment type="function">
    <text evidence="4">Essential for proper morphogenesis of the vacuole. May exist as structural reinforcement on the surface of the vacuolar membrane and be required for maintenance against rupture by osmotic pressure.</text>
</comment>
<dbReference type="SMART" id="SM00312">
    <property type="entry name" value="PX"/>
    <property type="match status" value="1"/>
</dbReference>
<evidence type="ECO:0000256" key="5">
    <source>
        <dbReference type="SAM" id="Coils"/>
    </source>
</evidence>
<evidence type="ECO:0000256" key="3">
    <source>
        <dbReference type="ARBA" id="ARBA00023054"/>
    </source>
</evidence>
<evidence type="ECO:0000313" key="8">
    <source>
        <dbReference type="EMBL" id="RUO97154.1"/>
    </source>
</evidence>
<evidence type="ECO:0000259" key="7">
    <source>
        <dbReference type="PROSITE" id="PS50195"/>
    </source>
</evidence>
<dbReference type="GO" id="GO:0007034">
    <property type="term" value="P:vacuolar transport"/>
    <property type="evidence" value="ECO:0007669"/>
    <property type="project" value="UniProtKB-ARBA"/>
</dbReference>
<dbReference type="PANTHER" id="PTHR22775">
    <property type="entry name" value="SORTING NEXIN"/>
    <property type="match status" value="1"/>
</dbReference>
<dbReference type="PROSITE" id="PS50195">
    <property type="entry name" value="PX"/>
    <property type="match status" value="1"/>
</dbReference>
<dbReference type="InterPro" id="IPR001683">
    <property type="entry name" value="PX_dom"/>
</dbReference>
<dbReference type="SUPFAM" id="SSF64268">
    <property type="entry name" value="PX domain"/>
    <property type="match status" value="1"/>
</dbReference>
<dbReference type="SMART" id="SM00397">
    <property type="entry name" value="t_SNARE"/>
    <property type="match status" value="1"/>
</dbReference>
<name>A0A433A396_9FUNG</name>
<dbReference type="GO" id="GO:0035091">
    <property type="term" value="F:phosphatidylinositol binding"/>
    <property type="evidence" value="ECO:0007669"/>
    <property type="project" value="InterPro"/>
</dbReference>
<dbReference type="Pfam" id="PF00787">
    <property type="entry name" value="PX"/>
    <property type="match status" value="1"/>
</dbReference>
<evidence type="ECO:0000313" key="9">
    <source>
        <dbReference type="Proteomes" id="UP000268093"/>
    </source>
</evidence>
<dbReference type="PANTHER" id="PTHR22775:SF3">
    <property type="entry name" value="SORTING NEXIN-13"/>
    <property type="match status" value="1"/>
</dbReference>
<dbReference type="PROSITE" id="PS50192">
    <property type="entry name" value="T_SNARE"/>
    <property type="match status" value="1"/>
</dbReference>
<evidence type="ECO:0008006" key="10">
    <source>
        <dbReference type="Google" id="ProtNLM"/>
    </source>
</evidence>
<dbReference type="CDD" id="cd06897">
    <property type="entry name" value="PX_SNARE"/>
    <property type="match status" value="1"/>
</dbReference>
<feature type="coiled-coil region" evidence="5">
    <location>
        <begin position="210"/>
        <end position="237"/>
    </location>
</feature>
<reference evidence="8 9" key="1">
    <citation type="journal article" date="2018" name="New Phytol.">
        <title>Phylogenomics of Endogonaceae and evolution of mycorrhizas within Mucoromycota.</title>
        <authorList>
            <person name="Chang Y."/>
            <person name="Desiro A."/>
            <person name="Na H."/>
            <person name="Sandor L."/>
            <person name="Lipzen A."/>
            <person name="Clum A."/>
            <person name="Barry K."/>
            <person name="Grigoriev I.V."/>
            <person name="Martin F.M."/>
            <person name="Stajich J.E."/>
            <person name="Smith M.E."/>
            <person name="Bonito G."/>
            <person name="Spatafora J.W."/>
        </authorList>
    </citation>
    <scope>NUCLEOTIDE SEQUENCE [LARGE SCALE GENOMIC DNA]</scope>
    <source>
        <strain evidence="8 9">GMNB39</strain>
    </source>
</reference>
<dbReference type="InterPro" id="IPR000727">
    <property type="entry name" value="T_SNARE_dom"/>
</dbReference>
<keyword evidence="9" id="KW-1185">Reference proteome</keyword>
<keyword evidence="2" id="KW-0926">Vacuole</keyword>
<dbReference type="CDD" id="cd15858">
    <property type="entry name" value="SNARE_VAM7"/>
    <property type="match status" value="1"/>
</dbReference>
<dbReference type="Gene3D" id="3.30.1520.10">
    <property type="entry name" value="Phox-like domain"/>
    <property type="match status" value="1"/>
</dbReference>
<protein>
    <recommendedName>
        <fullName evidence="10">Phox homologous domain-containing protein</fullName>
    </recommendedName>
</protein>
<dbReference type="AlphaFoldDB" id="A0A433A396"/>
<keyword evidence="3 5" id="KW-0175">Coiled coil</keyword>
<proteinExistence type="predicted"/>
<dbReference type="Proteomes" id="UP000268093">
    <property type="component" value="Unassembled WGS sequence"/>
</dbReference>
<organism evidence="8 9">
    <name type="scientific">Jimgerdemannia flammicorona</name>
    <dbReference type="NCBI Taxonomy" id="994334"/>
    <lineage>
        <taxon>Eukaryota</taxon>
        <taxon>Fungi</taxon>
        <taxon>Fungi incertae sedis</taxon>
        <taxon>Mucoromycota</taxon>
        <taxon>Mucoromycotina</taxon>
        <taxon>Endogonomycetes</taxon>
        <taxon>Endogonales</taxon>
        <taxon>Endogonaceae</taxon>
        <taxon>Jimgerdemannia</taxon>
    </lineage>
</organism>
<feature type="domain" description="T-SNARE coiled-coil homology" evidence="6">
    <location>
        <begin position="322"/>
        <end position="384"/>
    </location>
</feature>
<comment type="subcellular location">
    <subcellularLocation>
        <location evidence="1">Vacuole</location>
    </subcellularLocation>
</comment>
<evidence type="ECO:0000256" key="4">
    <source>
        <dbReference type="ARBA" id="ARBA00054927"/>
    </source>
</evidence>
<dbReference type="Gene3D" id="1.20.5.110">
    <property type="match status" value="1"/>
</dbReference>
<evidence type="ECO:0000256" key="2">
    <source>
        <dbReference type="ARBA" id="ARBA00022554"/>
    </source>
</evidence>
<dbReference type="EMBL" id="RBNI01018209">
    <property type="protein sequence ID" value="RUO97154.1"/>
    <property type="molecule type" value="Genomic_DNA"/>
</dbReference>
<evidence type="ECO:0000259" key="6">
    <source>
        <dbReference type="PROSITE" id="PS50192"/>
    </source>
</evidence>
<dbReference type="FunFam" id="1.20.5.110:FF:000058">
    <property type="entry name" value="VAM7p Vacuolar SNARE protein"/>
    <property type="match status" value="1"/>
</dbReference>